<keyword evidence="3" id="KW-1185">Reference proteome</keyword>
<name>A0A1X6ZLQ2_9RHOB</name>
<dbReference type="Pfam" id="PF10276">
    <property type="entry name" value="zf-CHCC"/>
    <property type="match status" value="1"/>
</dbReference>
<keyword evidence="2" id="KW-0862">Zinc</keyword>
<protein>
    <submittedName>
        <fullName evidence="2">Zinc-finger domain protein</fullName>
    </submittedName>
</protein>
<dbReference type="RefSeq" id="WP_085888763.1">
    <property type="nucleotide sequence ID" value="NZ_FWFN01000005.1"/>
</dbReference>
<dbReference type="OrthoDB" id="7391570at2"/>
<dbReference type="AlphaFoldDB" id="A0A1X6ZLQ2"/>
<evidence type="ECO:0000313" key="2">
    <source>
        <dbReference type="EMBL" id="SLN55526.1"/>
    </source>
</evidence>
<organism evidence="2 3">
    <name type="scientific">Pseudooceanicola marinus</name>
    <dbReference type="NCBI Taxonomy" id="396013"/>
    <lineage>
        <taxon>Bacteria</taxon>
        <taxon>Pseudomonadati</taxon>
        <taxon>Pseudomonadota</taxon>
        <taxon>Alphaproteobacteria</taxon>
        <taxon>Rhodobacterales</taxon>
        <taxon>Paracoccaceae</taxon>
        <taxon>Pseudooceanicola</taxon>
    </lineage>
</organism>
<sequence>MSFEAPETKIVETAKIACDGGEGALGHPRVWLHIPEETGFIECGYCDAKYILKGGPADTGSAA</sequence>
<evidence type="ECO:0000259" key="1">
    <source>
        <dbReference type="Pfam" id="PF10276"/>
    </source>
</evidence>
<accession>A0A1X6ZLQ2</accession>
<keyword evidence="2" id="KW-0863">Zinc-finger</keyword>
<dbReference type="Gene3D" id="2.60.260.40">
    <property type="entry name" value="q5lls5 like domains"/>
    <property type="match status" value="1"/>
</dbReference>
<dbReference type="Proteomes" id="UP000193963">
    <property type="component" value="Unassembled WGS sequence"/>
</dbReference>
<gene>
    <name evidence="2" type="ORF">PSM7751_02732</name>
</gene>
<reference evidence="2 3" key="1">
    <citation type="submission" date="2017-03" db="EMBL/GenBank/DDBJ databases">
        <authorList>
            <person name="Afonso C.L."/>
            <person name="Miller P.J."/>
            <person name="Scott M.A."/>
            <person name="Spackman E."/>
            <person name="Goraichik I."/>
            <person name="Dimitrov K.M."/>
            <person name="Suarez D.L."/>
            <person name="Swayne D.E."/>
        </authorList>
    </citation>
    <scope>NUCLEOTIDE SEQUENCE [LARGE SCALE GENOMIC DNA]</scope>
    <source>
        <strain evidence="2 3">CECT 7751</strain>
    </source>
</reference>
<keyword evidence="2" id="KW-0479">Metal-binding</keyword>
<evidence type="ECO:0000313" key="3">
    <source>
        <dbReference type="Proteomes" id="UP000193963"/>
    </source>
</evidence>
<proteinExistence type="predicted"/>
<dbReference type="InterPro" id="IPR019401">
    <property type="entry name" value="Znf_CHCC"/>
</dbReference>
<feature type="domain" description="Zinc finger CHCC-type" evidence="1">
    <location>
        <begin position="15"/>
        <end position="50"/>
    </location>
</feature>
<dbReference type="EMBL" id="FWFN01000005">
    <property type="protein sequence ID" value="SLN55526.1"/>
    <property type="molecule type" value="Genomic_DNA"/>
</dbReference>
<dbReference type="GO" id="GO:0008270">
    <property type="term" value="F:zinc ion binding"/>
    <property type="evidence" value="ECO:0007669"/>
    <property type="project" value="UniProtKB-KW"/>
</dbReference>